<accession>A0A072USC1</accession>
<dbReference type="PANTHER" id="PTHR31672">
    <property type="entry name" value="BNACNNG10540D PROTEIN"/>
    <property type="match status" value="1"/>
</dbReference>
<feature type="domain" description="F-box" evidence="2">
    <location>
        <begin position="17"/>
        <end position="63"/>
    </location>
</feature>
<dbReference type="AlphaFoldDB" id="A0A072USC1"/>
<dbReference type="InterPro" id="IPR036047">
    <property type="entry name" value="F-box-like_dom_sf"/>
</dbReference>
<dbReference type="InterPro" id="IPR001810">
    <property type="entry name" value="F-box_dom"/>
</dbReference>
<dbReference type="EMBL" id="CM001220">
    <property type="protein sequence ID" value="KEH32246.1"/>
    <property type="molecule type" value="Genomic_DNA"/>
</dbReference>
<protein>
    <submittedName>
        <fullName evidence="3">F-box protein interaction domain protein</fullName>
    </submittedName>
    <submittedName>
        <fullName evidence="4">Putative F-box domain, galactose oxidase/kelch, beta-propeller, F-box associated interaction</fullName>
    </submittedName>
</protein>
<evidence type="ECO:0000313" key="4">
    <source>
        <dbReference type="EMBL" id="RHN64161.1"/>
    </source>
</evidence>
<dbReference type="Gramene" id="rna26948">
    <property type="protein sequence ID" value="RHN64161.1"/>
    <property type="gene ID" value="gene26948"/>
</dbReference>
<dbReference type="InterPro" id="IPR011043">
    <property type="entry name" value="Gal_Oxase/kelch_b-propeller"/>
</dbReference>
<dbReference type="InterPro" id="IPR050796">
    <property type="entry name" value="SCF_F-box_component"/>
</dbReference>
<dbReference type="InterPro" id="IPR006527">
    <property type="entry name" value="F-box-assoc_dom_typ1"/>
</dbReference>
<evidence type="ECO:0000313" key="6">
    <source>
        <dbReference type="Proteomes" id="UP000002051"/>
    </source>
</evidence>
<dbReference type="Proteomes" id="UP000265566">
    <property type="component" value="Chromosome 4"/>
</dbReference>
<dbReference type="KEGG" id="mtr:25494046"/>
<gene>
    <name evidence="5" type="primary">25494046</name>
    <name evidence="3" type="ordered locus">MTR_4g117850</name>
    <name evidence="4" type="ORF">MtrunA17_Chr4g0066101</name>
</gene>
<dbReference type="InterPro" id="IPR017451">
    <property type="entry name" value="F-box-assoc_interact_dom"/>
</dbReference>
<evidence type="ECO:0000259" key="2">
    <source>
        <dbReference type="PROSITE" id="PS50181"/>
    </source>
</evidence>
<reference evidence="4" key="5">
    <citation type="journal article" date="2018" name="Nat. Plants">
        <title>Whole-genome landscape of Medicago truncatula symbiotic genes.</title>
        <authorList>
            <person name="Pecrix Y."/>
            <person name="Gamas P."/>
            <person name="Carrere S."/>
        </authorList>
    </citation>
    <scope>NUCLEOTIDE SEQUENCE</scope>
    <source>
        <tissue evidence="4">Leaves</tissue>
    </source>
</reference>
<evidence type="ECO:0000313" key="3">
    <source>
        <dbReference type="EMBL" id="KEH32246.1"/>
    </source>
</evidence>
<dbReference type="EMBL" id="PSQE01000004">
    <property type="protein sequence ID" value="RHN64161.1"/>
    <property type="molecule type" value="Genomic_DNA"/>
</dbReference>
<dbReference type="OrthoDB" id="591557at2759"/>
<evidence type="ECO:0000313" key="7">
    <source>
        <dbReference type="Proteomes" id="UP000265566"/>
    </source>
</evidence>
<keyword evidence="6" id="KW-1185">Reference proteome</keyword>
<dbReference type="SUPFAM" id="SSF50965">
    <property type="entry name" value="Galactose oxidase, central domain"/>
    <property type="match status" value="1"/>
</dbReference>
<dbReference type="NCBIfam" id="TIGR01640">
    <property type="entry name" value="F_box_assoc_1"/>
    <property type="match status" value="1"/>
</dbReference>
<evidence type="ECO:0000256" key="1">
    <source>
        <dbReference type="SAM" id="MobiDB-lite"/>
    </source>
</evidence>
<reference evidence="3 6" key="2">
    <citation type="journal article" date="2014" name="BMC Genomics">
        <title>An improved genome release (version Mt4.0) for the model legume Medicago truncatula.</title>
        <authorList>
            <person name="Tang H."/>
            <person name="Krishnakumar V."/>
            <person name="Bidwell S."/>
            <person name="Rosen B."/>
            <person name="Chan A."/>
            <person name="Zhou S."/>
            <person name="Gentzbittel L."/>
            <person name="Childs K.L."/>
            <person name="Yandell M."/>
            <person name="Gundlach H."/>
            <person name="Mayer K.F."/>
            <person name="Schwartz D.C."/>
            <person name="Town C.D."/>
        </authorList>
    </citation>
    <scope>GENOME REANNOTATION</scope>
    <source>
        <strain evidence="3">A17</strain>
        <strain evidence="5 6">cv. Jemalong A17</strain>
    </source>
</reference>
<evidence type="ECO:0000313" key="5">
    <source>
        <dbReference type="EnsemblPlants" id="KEH32246"/>
    </source>
</evidence>
<dbReference type="PANTHER" id="PTHR31672:SF13">
    <property type="entry name" value="F-BOX PROTEIN CPR30-LIKE"/>
    <property type="match status" value="1"/>
</dbReference>
<proteinExistence type="predicted"/>
<dbReference type="Pfam" id="PF12937">
    <property type="entry name" value="F-box-like"/>
    <property type="match status" value="1"/>
</dbReference>
<organism evidence="3 6">
    <name type="scientific">Medicago truncatula</name>
    <name type="common">Barrel medic</name>
    <name type="synonym">Medicago tribuloides</name>
    <dbReference type="NCBI Taxonomy" id="3880"/>
    <lineage>
        <taxon>Eukaryota</taxon>
        <taxon>Viridiplantae</taxon>
        <taxon>Streptophyta</taxon>
        <taxon>Embryophyta</taxon>
        <taxon>Tracheophyta</taxon>
        <taxon>Spermatophyta</taxon>
        <taxon>Magnoliopsida</taxon>
        <taxon>eudicotyledons</taxon>
        <taxon>Gunneridae</taxon>
        <taxon>Pentapetalae</taxon>
        <taxon>rosids</taxon>
        <taxon>fabids</taxon>
        <taxon>Fabales</taxon>
        <taxon>Fabaceae</taxon>
        <taxon>Papilionoideae</taxon>
        <taxon>50 kb inversion clade</taxon>
        <taxon>NPAAA clade</taxon>
        <taxon>Hologalegina</taxon>
        <taxon>IRL clade</taxon>
        <taxon>Trifolieae</taxon>
        <taxon>Medicago</taxon>
    </lineage>
</organism>
<reference evidence="3 6" key="1">
    <citation type="journal article" date="2011" name="Nature">
        <title>The Medicago genome provides insight into the evolution of rhizobial symbioses.</title>
        <authorList>
            <person name="Young N.D."/>
            <person name="Debelle F."/>
            <person name="Oldroyd G.E."/>
            <person name="Geurts R."/>
            <person name="Cannon S.B."/>
            <person name="Udvardi M.K."/>
            <person name="Benedito V.A."/>
            <person name="Mayer K.F."/>
            <person name="Gouzy J."/>
            <person name="Schoof H."/>
            <person name="Van de Peer Y."/>
            <person name="Proost S."/>
            <person name="Cook D.R."/>
            <person name="Meyers B.C."/>
            <person name="Spannagl M."/>
            <person name="Cheung F."/>
            <person name="De Mita S."/>
            <person name="Krishnakumar V."/>
            <person name="Gundlach H."/>
            <person name="Zhou S."/>
            <person name="Mudge J."/>
            <person name="Bharti A.K."/>
            <person name="Murray J.D."/>
            <person name="Naoumkina M.A."/>
            <person name="Rosen B."/>
            <person name="Silverstein K.A."/>
            <person name="Tang H."/>
            <person name="Rombauts S."/>
            <person name="Zhao P.X."/>
            <person name="Zhou P."/>
            <person name="Barbe V."/>
            <person name="Bardou P."/>
            <person name="Bechner M."/>
            <person name="Bellec A."/>
            <person name="Berger A."/>
            <person name="Berges H."/>
            <person name="Bidwell S."/>
            <person name="Bisseling T."/>
            <person name="Choisne N."/>
            <person name="Couloux A."/>
            <person name="Denny R."/>
            <person name="Deshpande S."/>
            <person name="Dai X."/>
            <person name="Doyle J.J."/>
            <person name="Dudez A.M."/>
            <person name="Farmer A.D."/>
            <person name="Fouteau S."/>
            <person name="Franken C."/>
            <person name="Gibelin C."/>
            <person name="Gish J."/>
            <person name="Goldstein S."/>
            <person name="Gonzalez A.J."/>
            <person name="Green P.J."/>
            <person name="Hallab A."/>
            <person name="Hartog M."/>
            <person name="Hua A."/>
            <person name="Humphray S.J."/>
            <person name="Jeong D.H."/>
            <person name="Jing Y."/>
            <person name="Jocker A."/>
            <person name="Kenton S.M."/>
            <person name="Kim D.J."/>
            <person name="Klee K."/>
            <person name="Lai H."/>
            <person name="Lang C."/>
            <person name="Lin S."/>
            <person name="Macmil S.L."/>
            <person name="Magdelenat G."/>
            <person name="Matthews L."/>
            <person name="McCorrison J."/>
            <person name="Monaghan E.L."/>
            <person name="Mun J.H."/>
            <person name="Najar F.Z."/>
            <person name="Nicholson C."/>
            <person name="Noirot C."/>
            <person name="O'Bleness M."/>
            <person name="Paule C.R."/>
            <person name="Poulain J."/>
            <person name="Prion F."/>
            <person name="Qin B."/>
            <person name="Qu C."/>
            <person name="Retzel E.F."/>
            <person name="Riddle C."/>
            <person name="Sallet E."/>
            <person name="Samain S."/>
            <person name="Samson N."/>
            <person name="Sanders I."/>
            <person name="Saurat O."/>
            <person name="Scarpelli C."/>
            <person name="Schiex T."/>
            <person name="Segurens B."/>
            <person name="Severin A.J."/>
            <person name="Sherrier D.J."/>
            <person name="Shi R."/>
            <person name="Sims S."/>
            <person name="Singer S.R."/>
            <person name="Sinharoy S."/>
            <person name="Sterck L."/>
            <person name="Viollet A."/>
            <person name="Wang B.B."/>
            <person name="Wang K."/>
            <person name="Wang M."/>
            <person name="Wang X."/>
            <person name="Warfsmann J."/>
            <person name="Weissenbach J."/>
            <person name="White D.D."/>
            <person name="White J.D."/>
            <person name="Wiley G.B."/>
            <person name="Wincker P."/>
            <person name="Xing Y."/>
            <person name="Yang L."/>
            <person name="Yao Z."/>
            <person name="Ying F."/>
            <person name="Zhai J."/>
            <person name="Zhou L."/>
            <person name="Zuber A."/>
            <person name="Denarie J."/>
            <person name="Dixon R.A."/>
            <person name="May G.D."/>
            <person name="Schwartz D.C."/>
            <person name="Rogers J."/>
            <person name="Quetier F."/>
            <person name="Town C.D."/>
            <person name="Roe B.A."/>
        </authorList>
    </citation>
    <scope>NUCLEOTIDE SEQUENCE [LARGE SCALE GENOMIC DNA]</scope>
    <source>
        <strain evidence="3">A17</strain>
        <strain evidence="5 6">cv. Jemalong A17</strain>
    </source>
</reference>
<reference evidence="5" key="3">
    <citation type="submission" date="2015-04" db="UniProtKB">
        <authorList>
            <consortium name="EnsemblPlants"/>
        </authorList>
    </citation>
    <scope>IDENTIFICATION</scope>
    <source>
        <strain evidence="5">cv. Jemalong A17</strain>
    </source>
</reference>
<dbReference type="EnsemblPlants" id="KEH32246">
    <property type="protein sequence ID" value="KEH32246"/>
    <property type="gene ID" value="MTR_4g117850"/>
</dbReference>
<feature type="region of interest" description="Disordered" evidence="1">
    <location>
        <begin position="1"/>
        <end position="20"/>
    </location>
</feature>
<dbReference type="Proteomes" id="UP000002051">
    <property type="component" value="Chromosome 4"/>
</dbReference>
<reference evidence="7" key="4">
    <citation type="journal article" date="2018" name="Nat. Plants">
        <title>Whole-genome landscape of Medicago truncatula symbiotic genes.</title>
        <authorList>
            <person name="Pecrix Y."/>
            <person name="Staton S.E."/>
            <person name="Sallet E."/>
            <person name="Lelandais-Briere C."/>
            <person name="Moreau S."/>
            <person name="Carrere S."/>
            <person name="Blein T."/>
            <person name="Jardinaud M.F."/>
            <person name="Latrasse D."/>
            <person name="Zouine M."/>
            <person name="Zahm M."/>
            <person name="Kreplak J."/>
            <person name="Mayjonade B."/>
            <person name="Satge C."/>
            <person name="Perez M."/>
            <person name="Cauet S."/>
            <person name="Marande W."/>
            <person name="Chantry-Darmon C."/>
            <person name="Lopez-Roques C."/>
            <person name="Bouchez O."/>
            <person name="Berard A."/>
            <person name="Debelle F."/>
            <person name="Munos S."/>
            <person name="Bendahmane A."/>
            <person name="Berges H."/>
            <person name="Niebel A."/>
            <person name="Buitink J."/>
            <person name="Frugier F."/>
            <person name="Benhamed M."/>
            <person name="Crespi M."/>
            <person name="Gouzy J."/>
            <person name="Gamas P."/>
        </authorList>
    </citation>
    <scope>NUCLEOTIDE SEQUENCE [LARGE SCALE GENOMIC DNA]</scope>
    <source>
        <strain evidence="7">cv. Jemalong A17</strain>
    </source>
</reference>
<dbReference type="SUPFAM" id="SSF81383">
    <property type="entry name" value="F-box domain"/>
    <property type="match status" value="1"/>
</dbReference>
<dbReference type="Pfam" id="PF07734">
    <property type="entry name" value="FBA_1"/>
    <property type="match status" value="1"/>
</dbReference>
<dbReference type="Gene3D" id="1.20.1280.50">
    <property type="match status" value="1"/>
</dbReference>
<dbReference type="CDD" id="cd22157">
    <property type="entry name" value="F-box_AtFBW1-like"/>
    <property type="match status" value="1"/>
</dbReference>
<dbReference type="HOGENOM" id="CLU_027176_3_0_1"/>
<dbReference type="SMART" id="SM00256">
    <property type="entry name" value="FBOX"/>
    <property type="match status" value="1"/>
</dbReference>
<dbReference type="STRING" id="3880.A0A072USC1"/>
<name>A0A072USC1_MEDTR</name>
<sequence>MRRNNRHTRQRRLKKRKKNPPHLPHELVIQILLSLPVKSLTRFKCVCKSWFSLISHDAHFANSHFQLHAATQAHRIAINSNSVPEIRSIDLESSFIDDSAYANHTFLPYSDLELKCSCRGFILLHTCSDIHLWNPSTGAHKQIPLSPNHFSLYFYGFGYDQLTDDYLVVLLSYDSHSQSPNILSHLEFFSLRDNVWKEIECTQCPYTSTFNDNPHAGSLYNGAIHWLAFHRDFHPWYDNVIVAFDLTERKLLEMSPPDDLEHIPQDCGLWVFGDFFSIWAANYANDTVEIWVMKEYKVKSSWTVTLVLPIDGIPTMYFYPLCCTKSGYIIGTDGEFGLVKYDDNGELLEHSSKCEDPCGGSQVVVYTKSLLSLGDN</sequence>
<dbReference type="PROSITE" id="PS50181">
    <property type="entry name" value="FBOX"/>
    <property type="match status" value="1"/>
</dbReference>